<dbReference type="PANTHER" id="PTHR10139:SF1">
    <property type="entry name" value="DOUBLE-STRAND BREAK REPAIR PROTEIN MRE11"/>
    <property type="match status" value="1"/>
</dbReference>
<gene>
    <name evidence="3" type="primary">MRE11_0</name>
    <name evidence="3" type="ORF">CK203_100111</name>
</gene>
<name>A0A438FKC4_VITVI</name>
<dbReference type="AlphaFoldDB" id="A0A438FKC4"/>
<feature type="region of interest" description="Disordered" evidence="1">
    <location>
        <begin position="123"/>
        <end position="187"/>
    </location>
</feature>
<dbReference type="EMBL" id="QGNW01000859">
    <property type="protein sequence ID" value="RVW60475.1"/>
    <property type="molecule type" value="Genomic_DNA"/>
</dbReference>
<protein>
    <submittedName>
        <fullName evidence="3">Double-strand break repair protein MRE11</fullName>
    </submittedName>
</protein>
<sequence>MFKGVPSKVVEVDYSGFMTINPQRFGQKYVGKVANPQDILIFTKASRKGRSEAKIDDSERLRPEELNQQNIEALVAENNLKMEILPVNDLDVALHNFVNKDDKMAFYSCVQYNLEETRERVKERSVHSKETPQFMSSARSLENIRSKGTAETGSAVSFSDDEDPTQLSGSKSALGAEKGHQQPLSLP</sequence>
<organism evidence="3 4">
    <name type="scientific">Vitis vinifera</name>
    <name type="common">Grape</name>
    <dbReference type="NCBI Taxonomy" id="29760"/>
    <lineage>
        <taxon>Eukaryota</taxon>
        <taxon>Viridiplantae</taxon>
        <taxon>Streptophyta</taxon>
        <taxon>Embryophyta</taxon>
        <taxon>Tracheophyta</taxon>
        <taxon>Spermatophyta</taxon>
        <taxon>Magnoliopsida</taxon>
        <taxon>eudicotyledons</taxon>
        <taxon>Gunneridae</taxon>
        <taxon>Pentapetalae</taxon>
        <taxon>rosids</taxon>
        <taxon>Vitales</taxon>
        <taxon>Vitaceae</taxon>
        <taxon>Viteae</taxon>
        <taxon>Vitis</taxon>
    </lineage>
</organism>
<dbReference type="SMART" id="SM01347">
    <property type="entry name" value="Mre11_DNA_bind"/>
    <property type="match status" value="1"/>
</dbReference>
<feature type="compositionally biased region" description="Polar residues" evidence="1">
    <location>
        <begin position="131"/>
        <end position="140"/>
    </location>
</feature>
<dbReference type="InterPro" id="IPR007281">
    <property type="entry name" value="Mre11_DNA-bd"/>
</dbReference>
<evidence type="ECO:0000313" key="3">
    <source>
        <dbReference type="EMBL" id="RVW60475.1"/>
    </source>
</evidence>
<reference evidence="3 4" key="1">
    <citation type="journal article" date="2018" name="PLoS Genet.">
        <title>Population sequencing reveals clonal diversity and ancestral inbreeding in the grapevine cultivar Chardonnay.</title>
        <authorList>
            <person name="Roach M.J."/>
            <person name="Johnson D.L."/>
            <person name="Bohlmann J."/>
            <person name="van Vuuren H.J."/>
            <person name="Jones S.J."/>
            <person name="Pretorius I.S."/>
            <person name="Schmidt S.A."/>
            <person name="Borneman A.R."/>
        </authorList>
    </citation>
    <scope>NUCLEOTIDE SEQUENCE [LARGE SCALE GENOMIC DNA]</scope>
    <source>
        <strain evidence="4">cv. Chardonnay</strain>
        <tissue evidence="3">Leaf</tissue>
    </source>
</reference>
<dbReference type="Gene3D" id="3.30.110.110">
    <property type="entry name" value="Mre11, capping domain"/>
    <property type="match status" value="1"/>
</dbReference>
<feature type="domain" description="Mre11 DNA-binding" evidence="2">
    <location>
        <begin position="2"/>
        <end position="97"/>
    </location>
</feature>
<evidence type="ECO:0000313" key="4">
    <source>
        <dbReference type="Proteomes" id="UP000288805"/>
    </source>
</evidence>
<dbReference type="GO" id="GO:0006302">
    <property type="term" value="P:double-strand break repair"/>
    <property type="evidence" value="ECO:0007669"/>
    <property type="project" value="InterPro"/>
</dbReference>
<proteinExistence type="predicted"/>
<comment type="caution">
    <text evidence="3">The sequence shown here is derived from an EMBL/GenBank/DDBJ whole genome shotgun (WGS) entry which is preliminary data.</text>
</comment>
<evidence type="ECO:0000259" key="2">
    <source>
        <dbReference type="SMART" id="SM01347"/>
    </source>
</evidence>
<evidence type="ECO:0000256" key="1">
    <source>
        <dbReference type="SAM" id="MobiDB-lite"/>
    </source>
</evidence>
<dbReference type="GO" id="GO:0030145">
    <property type="term" value="F:manganese ion binding"/>
    <property type="evidence" value="ECO:0007669"/>
    <property type="project" value="InterPro"/>
</dbReference>
<accession>A0A438FKC4</accession>
<dbReference type="GO" id="GO:0005634">
    <property type="term" value="C:nucleus"/>
    <property type="evidence" value="ECO:0007669"/>
    <property type="project" value="InterPro"/>
</dbReference>
<dbReference type="PANTHER" id="PTHR10139">
    <property type="entry name" value="DOUBLE-STRAND BREAK REPAIR PROTEIN MRE11"/>
    <property type="match status" value="1"/>
</dbReference>
<dbReference type="InterPro" id="IPR038487">
    <property type="entry name" value="Mre11_capping_dom"/>
</dbReference>
<dbReference type="GO" id="GO:0004519">
    <property type="term" value="F:endonuclease activity"/>
    <property type="evidence" value="ECO:0007669"/>
    <property type="project" value="InterPro"/>
</dbReference>
<dbReference type="Proteomes" id="UP000288805">
    <property type="component" value="Unassembled WGS sequence"/>
</dbReference>
<dbReference type="Pfam" id="PF04152">
    <property type="entry name" value="Mre11_DNA_bind"/>
    <property type="match status" value="1"/>
</dbReference>